<proteinExistence type="inferred from homology"/>
<dbReference type="GO" id="GO:0034213">
    <property type="term" value="P:quinolinate catabolic process"/>
    <property type="evidence" value="ECO:0007669"/>
    <property type="project" value="TreeGrafter"/>
</dbReference>
<dbReference type="Gene3D" id="3.90.1170.20">
    <property type="entry name" value="Quinolinate phosphoribosyl transferase, N-terminal domain"/>
    <property type="match status" value="1"/>
</dbReference>
<evidence type="ECO:0000256" key="4">
    <source>
        <dbReference type="ARBA" id="ARBA00011218"/>
    </source>
</evidence>
<dbReference type="CDD" id="cd01572">
    <property type="entry name" value="QPRTase"/>
    <property type="match status" value="1"/>
</dbReference>
<evidence type="ECO:0000256" key="7">
    <source>
        <dbReference type="ARBA" id="ARBA00022642"/>
    </source>
</evidence>
<comment type="subunit">
    <text evidence="4 12">Hexamer formed by 3 homodimers.</text>
</comment>
<dbReference type="InterPro" id="IPR004393">
    <property type="entry name" value="NadC"/>
</dbReference>
<evidence type="ECO:0000256" key="6">
    <source>
        <dbReference type="ARBA" id="ARBA00020990"/>
    </source>
</evidence>
<sequence length="300" mass="31861">MGIEAVTANESFNFEHLLAPNWRSAVQRWLDEDLPSMDIGGFVVGDKMETAALYGKSSGVLAGAPFFTEVMRLVGCEVEWAAKDGDRIDASSGKVVIARVKGSCRHLLIGERTALNILSRCSGVATAADDAARRGREVGWHGMVAGTRKTTPGFRLVEKYGLVVGGAATHRNDLSQMVMLKDNHIMSAGSITKAVALAKRAAGFSIKVEVEAGTYEAAHEAATAGADVVMLDNFEPAALKKAAARLKKEFPNVLIEASGGITADTMTQFMSPDVDVISRGSLTQGYACLDFSLKVLPAEP</sequence>
<reference evidence="15" key="1">
    <citation type="submission" date="2021-02" db="EMBL/GenBank/DDBJ databases">
        <title>First Annotated Genome of the Yellow-green Alga Tribonema minus.</title>
        <authorList>
            <person name="Mahan K.M."/>
        </authorList>
    </citation>
    <scope>NUCLEOTIDE SEQUENCE</scope>
    <source>
        <strain evidence="15">UTEX B ZZ1240</strain>
    </source>
</reference>
<dbReference type="Pfam" id="PF01729">
    <property type="entry name" value="QRPTase_C"/>
    <property type="match status" value="1"/>
</dbReference>
<name>A0A836CJK9_9STRA</name>
<dbReference type="EMBL" id="JAFCMP010000058">
    <property type="protein sequence ID" value="KAG5188995.1"/>
    <property type="molecule type" value="Genomic_DNA"/>
</dbReference>
<comment type="function">
    <text evidence="1 12">Involved in the catabolism of quinolinic acid (QA).</text>
</comment>
<organism evidence="15 16">
    <name type="scientific">Tribonema minus</name>
    <dbReference type="NCBI Taxonomy" id="303371"/>
    <lineage>
        <taxon>Eukaryota</taxon>
        <taxon>Sar</taxon>
        <taxon>Stramenopiles</taxon>
        <taxon>Ochrophyta</taxon>
        <taxon>PX clade</taxon>
        <taxon>Xanthophyceae</taxon>
        <taxon>Tribonematales</taxon>
        <taxon>Tribonemataceae</taxon>
        <taxon>Tribonema</taxon>
    </lineage>
</organism>
<evidence type="ECO:0000256" key="8">
    <source>
        <dbReference type="ARBA" id="ARBA00022676"/>
    </source>
</evidence>
<gene>
    <name evidence="15" type="ORF">JKP88DRAFT_271654</name>
</gene>
<dbReference type="NCBIfam" id="TIGR00078">
    <property type="entry name" value="nadC"/>
    <property type="match status" value="1"/>
</dbReference>
<dbReference type="UniPathway" id="UPA00253">
    <property type="reaction ID" value="UER00331"/>
</dbReference>
<dbReference type="PANTHER" id="PTHR32179">
    <property type="entry name" value="NICOTINATE-NUCLEOTIDE PYROPHOSPHORYLASE [CARBOXYLATING]"/>
    <property type="match status" value="1"/>
</dbReference>
<accession>A0A836CJK9</accession>
<dbReference type="InterPro" id="IPR022412">
    <property type="entry name" value="Quinolinate_PRibosylTrfase_N"/>
</dbReference>
<evidence type="ECO:0000256" key="9">
    <source>
        <dbReference type="ARBA" id="ARBA00022679"/>
    </source>
</evidence>
<evidence type="ECO:0000259" key="13">
    <source>
        <dbReference type="Pfam" id="PF01729"/>
    </source>
</evidence>
<evidence type="ECO:0000256" key="11">
    <source>
        <dbReference type="ARBA" id="ARBA00047445"/>
    </source>
</evidence>
<dbReference type="GO" id="GO:0005737">
    <property type="term" value="C:cytoplasm"/>
    <property type="evidence" value="ECO:0007669"/>
    <property type="project" value="TreeGrafter"/>
</dbReference>
<dbReference type="PIRSF" id="PIRSF006250">
    <property type="entry name" value="NadC_ModD"/>
    <property type="match status" value="1"/>
</dbReference>
<dbReference type="SUPFAM" id="SSF51690">
    <property type="entry name" value="Nicotinate/Quinolinate PRTase C-terminal domain-like"/>
    <property type="match status" value="1"/>
</dbReference>
<feature type="domain" description="Quinolinate phosphoribosyl transferase N-terminal" evidence="14">
    <location>
        <begin position="45"/>
        <end position="122"/>
    </location>
</feature>
<dbReference type="PANTHER" id="PTHR32179:SF3">
    <property type="entry name" value="NICOTINATE-NUCLEOTIDE PYROPHOSPHORYLASE [CARBOXYLATING]"/>
    <property type="match status" value="1"/>
</dbReference>
<evidence type="ECO:0000313" key="16">
    <source>
        <dbReference type="Proteomes" id="UP000664859"/>
    </source>
</evidence>
<evidence type="ECO:0000256" key="10">
    <source>
        <dbReference type="ARBA" id="ARBA00033102"/>
    </source>
</evidence>
<keyword evidence="8 12" id="KW-0328">Glycosyltransferase</keyword>
<dbReference type="GO" id="GO:0004514">
    <property type="term" value="F:nicotinate-nucleotide diphosphorylase (carboxylating) activity"/>
    <property type="evidence" value="ECO:0007669"/>
    <property type="project" value="UniProtKB-EC"/>
</dbReference>
<comment type="catalytic activity">
    <reaction evidence="11 12">
        <text>nicotinate beta-D-ribonucleotide + CO2 + diphosphate = quinolinate + 5-phospho-alpha-D-ribose 1-diphosphate + 2 H(+)</text>
        <dbReference type="Rhea" id="RHEA:12733"/>
        <dbReference type="ChEBI" id="CHEBI:15378"/>
        <dbReference type="ChEBI" id="CHEBI:16526"/>
        <dbReference type="ChEBI" id="CHEBI:29959"/>
        <dbReference type="ChEBI" id="CHEBI:33019"/>
        <dbReference type="ChEBI" id="CHEBI:57502"/>
        <dbReference type="ChEBI" id="CHEBI:58017"/>
        <dbReference type="EC" id="2.4.2.19"/>
    </reaction>
</comment>
<comment type="caution">
    <text evidence="15">The sequence shown here is derived from an EMBL/GenBank/DDBJ whole genome shotgun (WGS) entry which is preliminary data.</text>
</comment>
<feature type="domain" description="Quinolinate phosphoribosyl transferase C-terminal" evidence="13">
    <location>
        <begin position="124"/>
        <end position="294"/>
    </location>
</feature>
<dbReference type="InterPro" id="IPR027277">
    <property type="entry name" value="NadC/ModD"/>
</dbReference>
<evidence type="ECO:0000256" key="3">
    <source>
        <dbReference type="ARBA" id="ARBA00009400"/>
    </source>
</evidence>
<dbReference type="InterPro" id="IPR036068">
    <property type="entry name" value="Nicotinate_pribotase-like_C"/>
</dbReference>
<dbReference type="InterPro" id="IPR037128">
    <property type="entry name" value="Quinolinate_PRibosylTase_N_sf"/>
</dbReference>
<protein>
    <recommendedName>
        <fullName evidence="6 12">Nicotinate-nucleotide pyrophosphorylase [carboxylating]</fullName>
        <ecNumber evidence="5 12">2.4.2.19</ecNumber>
    </recommendedName>
    <alternativeName>
        <fullName evidence="10 12">Quinolinate phosphoribosyltransferase [decarboxylating]</fullName>
    </alternativeName>
</protein>
<evidence type="ECO:0000256" key="12">
    <source>
        <dbReference type="PIRNR" id="PIRNR006250"/>
    </source>
</evidence>
<dbReference type="Pfam" id="PF02749">
    <property type="entry name" value="QRPTase_N"/>
    <property type="match status" value="1"/>
</dbReference>
<dbReference type="InterPro" id="IPR002638">
    <property type="entry name" value="Quinolinate_PRibosylTrfase_C"/>
</dbReference>
<keyword evidence="7 12" id="KW-0662">Pyridine nucleotide biosynthesis</keyword>
<comment type="pathway">
    <text evidence="2 12">Cofactor biosynthesis; NAD(+) biosynthesis; nicotinate D-ribonucleotide from quinolinate: step 1/1.</text>
</comment>
<dbReference type="AlphaFoldDB" id="A0A836CJK9"/>
<dbReference type="InterPro" id="IPR013785">
    <property type="entry name" value="Aldolase_TIM"/>
</dbReference>
<dbReference type="SUPFAM" id="SSF54675">
    <property type="entry name" value="Nicotinate/Quinolinate PRTase N-terminal domain-like"/>
    <property type="match status" value="1"/>
</dbReference>
<comment type="similarity">
    <text evidence="3 12">Belongs to the NadC/ModD family.</text>
</comment>
<evidence type="ECO:0000256" key="1">
    <source>
        <dbReference type="ARBA" id="ARBA00003237"/>
    </source>
</evidence>
<dbReference type="OrthoDB" id="10067394at2759"/>
<dbReference type="GO" id="GO:0009435">
    <property type="term" value="P:NAD+ biosynthetic process"/>
    <property type="evidence" value="ECO:0007669"/>
    <property type="project" value="UniProtKB-UniPathway"/>
</dbReference>
<dbReference type="FunFam" id="3.20.20.70:FF:000090">
    <property type="entry name" value="Nicotinate-nucleotide pyrophosphorylase [carboxylating]"/>
    <property type="match status" value="1"/>
</dbReference>
<keyword evidence="16" id="KW-1185">Reference proteome</keyword>
<evidence type="ECO:0000313" key="15">
    <source>
        <dbReference type="EMBL" id="KAG5188995.1"/>
    </source>
</evidence>
<evidence type="ECO:0000256" key="5">
    <source>
        <dbReference type="ARBA" id="ARBA00011944"/>
    </source>
</evidence>
<dbReference type="Proteomes" id="UP000664859">
    <property type="component" value="Unassembled WGS sequence"/>
</dbReference>
<evidence type="ECO:0000256" key="2">
    <source>
        <dbReference type="ARBA" id="ARBA00004893"/>
    </source>
</evidence>
<dbReference type="EC" id="2.4.2.19" evidence="5 12"/>
<evidence type="ECO:0000259" key="14">
    <source>
        <dbReference type="Pfam" id="PF02749"/>
    </source>
</evidence>
<keyword evidence="9 12" id="KW-0808">Transferase</keyword>
<dbReference type="Gene3D" id="3.20.20.70">
    <property type="entry name" value="Aldolase class I"/>
    <property type="match status" value="1"/>
</dbReference>